<evidence type="ECO:0000313" key="2">
    <source>
        <dbReference type="EMBL" id="GGK43471.1"/>
    </source>
</evidence>
<dbReference type="AlphaFoldDB" id="A0A8J3BUA6"/>
<name>A0A8J3BUA6_9ACTN</name>
<evidence type="ECO:0000256" key="1">
    <source>
        <dbReference type="SAM" id="MobiDB-lite"/>
    </source>
</evidence>
<comment type="caution">
    <text evidence="2">The sequence shown here is derived from an EMBL/GenBank/DDBJ whole genome shotgun (WGS) entry which is preliminary data.</text>
</comment>
<dbReference type="RefSeq" id="WP_189115945.1">
    <property type="nucleotide sequence ID" value="NZ_BMQC01000025.1"/>
</dbReference>
<reference evidence="2" key="1">
    <citation type="journal article" date="2014" name="Int. J. Syst. Evol. Microbiol.">
        <title>Complete genome sequence of Corynebacterium casei LMG S-19264T (=DSM 44701T), isolated from a smear-ripened cheese.</title>
        <authorList>
            <consortium name="US DOE Joint Genome Institute (JGI-PGF)"/>
            <person name="Walter F."/>
            <person name="Albersmeier A."/>
            <person name="Kalinowski J."/>
            <person name="Ruckert C."/>
        </authorList>
    </citation>
    <scope>NUCLEOTIDE SEQUENCE</scope>
    <source>
        <strain evidence="2">JCM 3091</strain>
    </source>
</reference>
<dbReference type="Proteomes" id="UP000662200">
    <property type="component" value="Unassembled WGS sequence"/>
</dbReference>
<proteinExistence type="predicted"/>
<sequence>MPSTSSHTHPTAGPARTAAATRRFLRPATRMARILARHPNLHRTQPHNPPLARIPAAELLDYIDLPGLVDELLTAPPPGAVRTVRSRNGTTVTVLHHECWSLIVRRRRTAADVCLFHLGLCSPVLVERVHGLRRPVWQAMIDAVAAARRLPRGRP</sequence>
<dbReference type="EMBL" id="BMQC01000025">
    <property type="protein sequence ID" value="GGK43471.1"/>
    <property type="molecule type" value="Genomic_DNA"/>
</dbReference>
<keyword evidence="3" id="KW-1185">Reference proteome</keyword>
<reference evidence="2" key="2">
    <citation type="submission" date="2020-09" db="EMBL/GenBank/DDBJ databases">
        <authorList>
            <person name="Sun Q."/>
            <person name="Ohkuma M."/>
        </authorList>
    </citation>
    <scope>NUCLEOTIDE SEQUENCE</scope>
    <source>
        <strain evidence="2">JCM 3091</strain>
    </source>
</reference>
<accession>A0A8J3BUA6</accession>
<feature type="compositionally biased region" description="Low complexity" evidence="1">
    <location>
        <begin position="8"/>
        <end position="20"/>
    </location>
</feature>
<gene>
    <name evidence="2" type="ORF">GCM10010124_40300</name>
</gene>
<feature type="region of interest" description="Disordered" evidence="1">
    <location>
        <begin position="1"/>
        <end position="20"/>
    </location>
</feature>
<protein>
    <submittedName>
        <fullName evidence="2">Uncharacterized protein</fullName>
    </submittedName>
</protein>
<organism evidence="2 3">
    <name type="scientific">Pilimelia terevasa</name>
    <dbReference type="NCBI Taxonomy" id="53372"/>
    <lineage>
        <taxon>Bacteria</taxon>
        <taxon>Bacillati</taxon>
        <taxon>Actinomycetota</taxon>
        <taxon>Actinomycetes</taxon>
        <taxon>Micromonosporales</taxon>
        <taxon>Micromonosporaceae</taxon>
        <taxon>Pilimelia</taxon>
    </lineage>
</organism>
<evidence type="ECO:0000313" key="3">
    <source>
        <dbReference type="Proteomes" id="UP000662200"/>
    </source>
</evidence>